<dbReference type="Proteomes" id="UP000322899">
    <property type="component" value="Unassembled WGS sequence"/>
</dbReference>
<dbReference type="EMBL" id="VLTM01000006">
    <property type="protein sequence ID" value="KAA0167120.1"/>
    <property type="molecule type" value="Genomic_DNA"/>
</dbReference>
<sequence>MAAAGAGGRMPRTGASPSASSPGHAAKPVPTVKVVVTGDAAVGKTSMLHSYTSDTFPQAHVPTVFDNYSARCWVNGEPLELSLWDTAGQADYDPLRPLSYPGTHCFIVVCSVDSDASVRAMMSKWLVELKHHNPDAPFILCCNKVDLLDAEKAAGAPGAADLDLDAGRKVIRMAQQHSQTEPGCAGFFACSARTQDNLKALFDTAIRVGLSYQRGELKPVPPKRERRLCTVL</sequence>
<dbReference type="OMA" id="DNVASKW"/>
<proteinExistence type="inferred from homology"/>
<dbReference type="PROSITE" id="PS51420">
    <property type="entry name" value="RHO"/>
    <property type="match status" value="1"/>
</dbReference>
<dbReference type="GO" id="GO:0005886">
    <property type="term" value="C:plasma membrane"/>
    <property type="evidence" value="ECO:0007669"/>
    <property type="project" value="UniProtKB-SubCell"/>
</dbReference>
<evidence type="ECO:0000256" key="5">
    <source>
        <dbReference type="ARBA" id="ARBA00022741"/>
    </source>
</evidence>
<keyword evidence="8" id="KW-0449">Lipoprotein</keyword>
<keyword evidence="3" id="KW-1003">Cell membrane</keyword>
<evidence type="ECO:0000313" key="15">
    <source>
        <dbReference type="Proteomes" id="UP000323011"/>
    </source>
</evidence>
<dbReference type="SMART" id="SM00175">
    <property type="entry name" value="RAB"/>
    <property type="match status" value="1"/>
</dbReference>
<dbReference type="SMART" id="SM00173">
    <property type="entry name" value="RAS"/>
    <property type="match status" value="1"/>
</dbReference>
<dbReference type="FunFam" id="3.40.50.300:FF:000983">
    <property type="entry name" value="Rho family GTPase"/>
    <property type="match status" value="1"/>
</dbReference>
<keyword evidence="7" id="KW-0472">Membrane</keyword>
<dbReference type="OrthoDB" id="8830751at2759"/>
<dbReference type="GO" id="GO:0005525">
    <property type="term" value="F:GTP binding"/>
    <property type="evidence" value="ECO:0007669"/>
    <property type="project" value="UniProtKB-KW"/>
</dbReference>
<keyword evidence="5" id="KW-0547">Nucleotide-binding</keyword>
<dbReference type="GO" id="GO:0003924">
    <property type="term" value="F:GTPase activity"/>
    <property type="evidence" value="ECO:0007669"/>
    <property type="project" value="InterPro"/>
</dbReference>
<feature type="region of interest" description="Disordered" evidence="10">
    <location>
        <begin position="1"/>
        <end position="27"/>
    </location>
</feature>
<evidence type="ECO:0000256" key="9">
    <source>
        <dbReference type="ARBA" id="ARBA00023289"/>
    </source>
</evidence>
<evidence type="ECO:0000256" key="4">
    <source>
        <dbReference type="ARBA" id="ARBA00022481"/>
    </source>
</evidence>
<dbReference type="NCBIfam" id="TIGR00231">
    <property type="entry name" value="small_GTP"/>
    <property type="match status" value="1"/>
</dbReference>
<dbReference type="EMBL" id="VLTN01000043">
    <property type="protein sequence ID" value="KAA0149437.1"/>
    <property type="molecule type" value="Genomic_DNA"/>
</dbReference>
<dbReference type="InterPro" id="IPR001806">
    <property type="entry name" value="Small_GTPase"/>
</dbReference>
<dbReference type="Pfam" id="PF00071">
    <property type="entry name" value="Ras"/>
    <property type="match status" value="1"/>
</dbReference>
<evidence type="ECO:0000256" key="2">
    <source>
        <dbReference type="ARBA" id="ARBA00010142"/>
    </source>
</evidence>
<keyword evidence="15" id="KW-1185">Reference proteome</keyword>
<dbReference type="Gene3D" id="3.40.50.300">
    <property type="entry name" value="P-loop containing nucleotide triphosphate hydrolases"/>
    <property type="match status" value="1"/>
</dbReference>
<evidence type="ECO:0000256" key="6">
    <source>
        <dbReference type="ARBA" id="ARBA00023134"/>
    </source>
</evidence>
<dbReference type="PROSITE" id="PS51419">
    <property type="entry name" value="RAB"/>
    <property type="match status" value="1"/>
</dbReference>
<evidence type="ECO:0000256" key="10">
    <source>
        <dbReference type="SAM" id="MobiDB-lite"/>
    </source>
</evidence>
<dbReference type="PRINTS" id="PR00449">
    <property type="entry name" value="RASTRNSFRMNG"/>
</dbReference>
<comment type="caution">
    <text evidence="12">The sequence shown here is derived from an EMBL/GenBank/DDBJ whole genome shotgun (WGS) entry which is preliminary data.</text>
</comment>
<keyword evidence="4" id="KW-0488">Methylation</keyword>
<dbReference type="EMBL" id="VLTO01000038">
    <property type="protein sequence ID" value="KAA0173100.1"/>
    <property type="molecule type" value="Genomic_DNA"/>
</dbReference>
<evidence type="ECO:0000313" key="11">
    <source>
        <dbReference type="EMBL" id="KAA0149437.1"/>
    </source>
</evidence>
<dbReference type="AlphaFoldDB" id="A0A5A8DTE7"/>
<evidence type="ECO:0000313" key="12">
    <source>
        <dbReference type="EMBL" id="KAA0167120.1"/>
    </source>
</evidence>
<dbReference type="GO" id="GO:0007264">
    <property type="term" value="P:small GTPase-mediated signal transduction"/>
    <property type="evidence" value="ECO:0007669"/>
    <property type="project" value="InterPro"/>
</dbReference>
<dbReference type="PANTHER" id="PTHR24072">
    <property type="entry name" value="RHO FAMILY GTPASE"/>
    <property type="match status" value="1"/>
</dbReference>
<evidence type="ECO:0000256" key="7">
    <source>
        <dbReference type="ARBA" id="ARBA00023136"/>
    </source>
</evidence>
<name>A0A5A8DTE7_CAFRO</name>
<protein>
    <submittedName>
        <fullName evidence="12">Uncharacterized protein</fullName>
    </submittedName>
</protein>
<organism evidence="12 16">
    <name type="scientific">Cafeteria roenbergensis</name>
    <name type="common">Marine flagellate</name>
    <dbReference type="NCBI Taxonomy" id="33653"/>
    <lineage>
        <taxon>Eukaryota</taxon>
        <taxon>Sar</taxon>
        <taxon>Stramenopiles</taxon>
        <taxon>Bigyra</taxon>
        <taxon>Opalozoa</taxon>
        <taxon>Bicosoecida</taxon>
        <taxon>Cafeteriaceae</taxon>
        <taxon>Cafeteria</taxon>
    </lineage>
</organism>
<dbReference type="SMART" id="SM00174">
    <property type="entry name" value="RHO"/>
    <property type="match status" value="1"/>
</dbReference>
<dbReference type="SUPFAM" id="SSF52540">
    <property type="entry name" value="P-loop containing nucleoside triphosphate hydrolases"/>
    <property type="match status" value="1"/>
</dbReference>
<dbReference type="InterPro" id="IPR003578">
    <property type="entry name" value="Small_GTPase_Rho"/>
</dbReference>
<comment type="subcellular location">
    <subcellularLocation>
        <location evidence="1">Cell membrane</location>
        <topology evidence="1">Lipid-anchor</topology>
        <orientation evidence="1">Cytoplasmic side</orientation>
    </subcellularLocation>
</comment>
<evidence type="ECO:0000313" key="14">
    <source>
        <dbReference type="Proteomes" id="UP000322899"/>
    </source>
</evidence>
<dbReference type="InterPro" id="IPR005225">
    <property type="entry name" value="Small_GTP-bd"/>
</dbReference>
<dbReference type="InterPro" id="IPR027417">
    <property type="entry name" value="P-loop_NTPase"/>
</dbReference>
<keyword evidence="6" id="KW-0342">GTP-binding</keyword>
<reference evidence="14 15" key="1">
    <citation type="submission" date="2019-07" db="EMBL/GenBank/DDBJ databases">
        <title>Genomes of Cafeteria roenbergensis.</title>
        <authorList>
            <person name="Fischer M.G."/>
            <person name="Hackl T."/>
            <person name="Roman M."/>
        </authorList>
    </citation>
    <scope>NUCLEOTIDE SEQUENCE [LARGE SCALE GENOMIC DNA]</scope>
    <source>
        <strain evidence="11 15">BVI</strain>
        <strain evidence="12 16">Cflag</strain>
        <strain evidence="13 14">E4-10P</strain>
    </source>
</reference>
<evidence type="ECO:0000256" key="3">
    <source>
        <dbReference type="ARBA" id="ARBA00022475"/>
    </source>
</evidence>
<feature type="compositionally biased region" description="Low complexity" evidence="10">
    <location>
        <begin position="14"/>
        <end position="27"/>
    </location>
</feature>
<evidence type="ECO:0000313" key="16">
    <source>
        <dbReference type="Proteomes" id="UP000325113"/>
    </source>
</evidence>
<comment type="similarity">
    <text evidence="2">Belongs to the small GTPase superfamily. Rho family.</text>
</comment>
<evidence type="ECO:0000313" key="13">
    <source>
        <dbReference type="EMBL" id="KAA0173100.1"/>
    </source>
</evidence>
<accession>A0A5A8DTE7</accession>
<keyword evidence="9" id="KW-0636">Prenylation</keyword>
<evidence type="ECO:0000256" key="1">
    <source>
        <dbReference type="ARBA" id="ARBA00004342"/>
    </source>
</evidence>
<gene>
    <name evidence="13" type="ORF">FNF27_05449</name>
    <name evidence="11" type="ORF">FNF29_05990</name>
    <name evidence="12" type="ORF">FNF31_01006</name>
</gene>
<dbReference type="Proteomes" id="UP000323011">
    <property type="component" value="Unassembled WGS sequence"/>
</dbReference>
<dbReference type="CDD" id="cd00157">
    <property type="entry name" value="Rho"/>
    <property type="match status" value="1"/>
</dbReference>
<evidence type="ECO:0000256" key="8">
    <source>
        <dbReference type="ARBA" id="ARBA00023288"/>
    </source>
</evidence>
<dbReference type="Proteomes" id="UP000325113">
    <property type="component" value="Unassembled WGS sequence"/>
</dbReference>